<dbReference type="PROSITE" id="PS00463">
    <property type="entry name" value="ZN2_CY6_FUNGAL_1"/>
    <property type="match status" value="1"/>
</dbReference>
<dbReference type="EMBL" id="CP151263">
    <property type="protein sequence ID" value="WZH46835.1"/>
    <property type="molecule type" value="Genomic_DNA"/>
</dbReference>
<reference evidence="4 5" key="1">
    <citation type="submission" date="2024-04" db="EMBL/GenBank/DDBJ databases">
        <title>Complete genome sequence of Fusarium acuminatum.</title>
        <authorList>
            <person name="Lan B."/>
        </authorList>
    </citation>
    <scope>NUCLEOTIDE SEQUENCE [LARGE SCALE GENOMIC DNA]</scope>
    <source>
        <strain evidence="4">1A</strain>
    </source>
</reference>
<dbReference type="CDD" id="cd12148">
    <property type="entry name" value="fungal_TF_MHR"/>
    <property type="match status" value="1"/>
</dbReference>
<dbReference type="Pfam" id="PF00172">
    <property type="entry name" value="Zn_clus"/>
    <property type="match status" value="1"/>
</dbReference>
<evidence type="ECO:0000313" key="4">
    <source>
        <dbReference type="EMBL" id="WZH46835.1"/>
    </source>
</evidence>
<dbReference type="SUPFAM" id="SSF57701">
    <property type="entry name" value="Zn2/Cys6 DNA-binding domain"/>
    <property type="match status" value="1"/>
</dbReference>
<dbReference type="CDD" id="cd00067">
    <property type="entry name" value="GAL4"/>
    <property type="match status" value="1"/>
</dbReference>
<dbReference type="Gene3D" id="4.10.240.10">
    <property type="entry name" value="Zn(2)-C6 fungal-type DNA-binding domain"/>
    <property type="match status" value="1"/>
</dbReference>
<dbReference type="PROSITE" id="PS50048">
    <property type="entry name" value="ZN2_CY6_FUNGAL_2"/>
    <property type="match status" value="1"/>
</dbReference>
<evidence type="ECO:0000313" key="5">
    <source>
        <dbReference type="Proteomes" id="UP001489902"/>
    </source>
</evidence>
<name>A0ABZ2X283_9HYPO</name>
<sequence>MNNPNKLTRAQEHQKTKRQLLPKKSPKSKHEPQYTPLDVPDVPRPALTSVACNNCRGRKSKCDGCKPTCSACASRRQQCTYRAEVSQEKMLELRQGSKNLLQALELLRTAPEDSVAAMLQDLRSKASVSEFLQSVSSGTVATSSPVNPLAASLAEALADSKIELELNMRYPGAFPSLETLQISDVDLGLLAVHRRPGLTNQQTTMPLSPYSPSDLPSRRSGTPTSSESWSTPSDSTGDAGQRVDPRLEFLKIWQWTSVSVPDLLAAQAISFYLVNEHPVLAFFDADLMIRDLISGGGRFCSPLFVSSLLAWSCASYSQFDTRARLLSLEFLKEAEVRWKELPDHNSVTTLSSAMLLVLTCNQHGQDRVGLNYLNASAEIGLRLGLFSDKDTPMSDFDDAESRSAASFAAWGVFGWHSIWYHTAIIDIWRPYLEPRNDEYAAQDSEEYAAHEASAKQLKRLAYLYRTRFESTHQTMLITPGLITLINEIYRKPDAPDAQFWFILTARGCLSIASWCKGLRGITEGLMTMGWRNGTFKREGWADNSLVEDVRSTTRALLQDGNYNSLYPINLDSISEDIEDIGMEALAGEFQRLNAQNEPRGKEAKVPSEQHIWKGDYRDLSLTLTEATEEEEYI</sequence>
<proteinExistence type="predicted"/>
<feature type="compositionally biased region" description="Low complexity" evidence="2">
    <location>
        <begin position="206"/>
        <end position="237"/>
    </location>
</feature>
<dbReference type="InterPro" id="IPR001138">
    <property type="entry name" value="Zn2Cys6_DnaBD"/>
</dbReference>
<organism evidence="4 5">
    <name type="scientific">Fusarium acuminatum</name>
    <dbReference type="NCBI Taxonomy" id="5515"/>
    <lineage>
        <taxon>Eukaryota</taxon>
        <taxon>Fungi</taxon>
        <taxon>Dikarya</taxon>
        <taxon>Ascomycota</taxon>
        <taxon>Pezizomycotina</taxon>
        <taxon>Sordariomycetes</taxon>
        <taxon>Hypocreomycetidae</taxon>
        <taxon>Hypocreales</taxon>
        <taxon>Nectriaceae</taxon>
        <taxon>Fusarium</taxon>
        <taxon>Fusarium tricinctum species complex</taxon>
    </lineage>
</organism>
<gene>
    <name evidence="4" type="ORF">QYS62_007948</name>
</gene>
<feature type="region of interest" description="Disordered" evidence="2">
    <location>
        <begin position="1"/>
        <end position="42"/>
    </location>
</feature>
<feature type="compositionally biased region" description="Basic residues" evidence="2">
    <location>
        <begin position="15"/>
        <end position="27"/>
    </location>
</feature>
<evidence type="ECO:0000256" key="2">
    <source>
        <dbReference type="SAM" id="MobiDB-lite"/>
    </source>
</evidence>
<feature type="region of interest" description="Disordered" evidence="2">
    <location>
        <begin position="198"/>
        <end position="240"/>
    </location>
</feature>
<evidence type="ECO:0000256" key="1">
    <source>
        <dbReference type="ARBA" id="ARBA00023242"/>
    </source>
</evidence>
<evidence type="ECO:0000259" key="3">
    <source>
        <dbReference type="PROSITE" id="PS50048"/>
    </source>
</evidence>
<feature type="domain" description="Zn(2)-C6 fungal-type" evidence="3">
    <location>
        <begin position="51"/>
        <end position="81"/>
    </location>
</feature>
<dbReference type="InterPro" id="IPR053187">
    <property type="entry name" value="Notoamide_regulator"/>
</dbReference>
<dbReference type="Proteomes" id="UP001489902">
    <property type="component" value="Chromosome 4"/>
</dbReference>
<protein>
    <submittedName>
        <fullName evidence="4">Zn2-C6 fungal-type domain-containing protein</fullName>
    </submittedName>
</protein>
<dbReference type="PANTHER" id="PTHR47256">
    <property type="entry name" value="ZN(II)2CYS6 TRANSCRIPTION FACTOR (EUROFUNG)-RELATED"/>
    <property type="match status" value="1"/>
</dbReference>
<dbReference type="InterPro" id="IPR036864">
    <property type="entry name" value="Zn2-C6_fun-type_DNA-bd_sf"/>
</dbReference>
<accession>A0ABZ2X283</accession>
<dbReference type="PANTHER" id="PTHR47256:SF1">
    <property type="entry name" value="ZN(II)2CYS6 TRANSCRIPTION FACTOR (EUROFUNG)"/>
    <property type="match status" value="1"/>
</dbReference>
<keyword evidence="5" id="KW-1185">Reference proteome</keyword>
<dbReference type="SMART" id="SM00066">
    <property type="entry name" value="GAL4"/>
    <property type="match status" value="1"/>
</dbReference>
<keyword evidence="1" id="KW-0539">Nucleus</keyword>